<dbReference type="EMBL" id="VSSQ01114828">
    <property type="protein sequence ID" value="MPN50549.1"/>
    <property type="molecule type" value="Genomic_DNA"/>
</dbReference>
<accession>A0A645IJ91</accession>
<comment type="caution">
    <text evidence="1">The sequence shown here is derived from an EMBL/GenBank/DDBJ whole genome shotgun (WGS) entry which is preliminary data.</text>
</comment>
<protein>
    <submittedName>
        <fullName evidence="1">Uncharacterized protein</fullName>
    </submittedName>
</protein>
<reference evidence="1" key="1">
    <citation type="submission" date="2019-08" db="EMBL/GenBank/DDBJ databases">
        <authorList>
            <person name="Kucharzyk K."/>
            <person name="Murdoch R.W."/>
            <person name="Higgins S."/>
            <person name="Loffler F."/>
        </authorList>
    </citation>
    <scope>NUCLEOTIDE SEQUENCE</scope>
</reference>
<organism evidence="1">
    <name type="scientific">bioreactor metagenome</name>
    <dbReference type="NCBI Taxonomy" id="1076179"/>
    <lineage>
        <taxon>unclassified sequences</taxon>
        <taxon>metagenomes</taxon>
        <taxon>ecological metagenomes</taxon>
    </lineage>
</organism>
<gene>
    <name evidence="1" type="ORF">SDC9_198176</name>
</gene>
<evidence type="ECO:0000313" key="1">
    <source>
        <dbReference type="EMBL" id="MPN50549.1"/>
    </source>
</evidence>
<proteinExistence type="predicted"/>
<name>A0A645IJ91_9ZZZZ</name>
<dbReference type="AlphaFoldDB" id="A0A645IJ91"/>
<sequence length="153" mass="17104">MMVMVAEPDALLQQLRTHGFEDADQRVDAFDAAAIFRRRRAERGEIAFERLEPVDQRSGVALQRVDPLMGGAAEEFVAVKLAFDHISRQRRAGDLNRLVADGAHLVERLVEIAFGFAVVAQVVERHCNLTVRSFHDISSFLPLVNAHHGSESF</sequence>